<dbReference type="GO" id="GO:0005680">
    <property type="term" value="C:anaphase-promoting complex"/>
    <property type="evidence" value="ECO:0007669"/>
    <property type="project" value="UniProtKB-ARBA"/>
</dbReference>
<keyword evidence="6" id="KW-1185">Reference proteome</keyword>
<feature type="region of interest" description="Disordered" evidence="3">
    <location>
        <begin position="33"/>
        <end position="58"/>
    </location>
</feature>
<name>A0A409YDH9_9AGAR</name>
<evidence type="ECO:0000259" key="4">
    <source>
        <dbReference type="Pfam" id="PF12770"/>
    </source>
</evidence>
<dbReference type="PANTHER" id="PTHR12558:SF13">
    <property type="entry name" value="CELL DIVISION CYCLE PROTEIN 27 HOMOLOG"/>
    <property type="match status" value="1"/>
</dbReference>
<accession>A0A409YDH9</accession>
<feature type="domain" description="CHAT" evidence="4">
    <location>
        <begin position="770"/>
        <end position="982"/>
    </location>
</feature>
<dbReference type="PANTHER" id="PTHR12558">
    <property type="entry name" value="CELL DIVISION CYCLE 16,23,27"/>
    <property type="match status" value="1"/>
</dbReference>
<dbReference type="AlphaFoldDB" id="A0A409YDH9"/>
<comment type="similarity">
    <text evidence="2">Belongs to the APC3/CDC27 family.</text>
</comment>
<evidence type="ECO:0000313" key="5">
    <source>
        <dbReference type="EMBL" id="PPR01024.1"/>
    </source>
</evidence>
<evidence type="ECO:0000313" key="6">
    <source>
        <dbReference type="Proteomes" id="UP000284706"/>
    </source>
</evidence>
<dbReference type="Proteomes" id="UP000284706">
    <property type="component" value="Unassembled WGS sequence"/>
</dbReference>
<dbReference type="Gene3D" id="1.25.40.10">
    <property type="entry name" value="Tetratricopeptide repeat domain"/>
    <property type="match status" value="2"/>
</dbReference>
<dbReference type="InterPro" id="IPR011990">
    <property type="entry name" value="TPR-like_helical_dom_sf"/>
</dbReference>
<evidence type="ECO:0000256" key="1">
    <source>
        <dbReference type="ARBA" id="ARBA00022803"/>
    </source>
</evidence>
<evidence type="ECO:0000256" key="3">
    <source>
        <dbReference type="SAM" id="MobiDB-lite"/>
    </source>
</evidence>
<dbReference type="EMBL" id="NHYE01000971">
    <property type="protein sequence ID" value="PPR01024.1"/>
    <property type="molecule type" value="Genomic_DNA"/>
</dbReference>
<reference evidence="5 6" key="1">
    <citation type="journal article" date="2018" name="Evol. Lett.">
        <title>Horizontal gene cluster transfer increased hallucinogenic mushroom diversity.</title>
        <authorList>
            <person name="Reynolds H.T."/>
            <person name="Vijayakumar V."/>
            <person name="Gluck-Thaler E."/>
            <person name="Korotkin H.B."/>
            <person name="Matheny P.B."/>
            <person name="Slot J.C."/>
        </authorList>
    </citation>
    <scope>NUCLEOTIDE SEQUENCE [LARGE SCALE GENOMIC DNA]</scope>
    <source>
        <strain evidence="5 6">SRW20</strain>
    </source>
</reference>
<organism evidence="5 6">
    <name type="scientific">Gymnopilus dilepis</name>
    <dbReference type="NCBI Taxonomy" id="231916"/>
    <lineage>
        <taxon>Eukaryota</taxon>
        <taxon>Fungi</taxon>
        <taxon>Dikarya</taxon>
        <taxon>Basidiomycota</taxon>
        <taxon>Agaricomycotina</taxon>
        <taxon>Agaricomycetes</taxon>
        <taxon>Agaricomycetidae</taxon>
        <taxon>Agaricales</taxon>
        <taxon>Agaricineae</taxon>
        <taxon>Hymenogastraceae</taxon>
        <taxon>Gymnopilus</taxon>
    </lineage>
</organism>
<dbReference type="SUPFAM" id="SSF48452">
    <property type="entry name" value="TPR-like"/>
    <property type="match status" value="1"/>
</dbReference>
<dbReference type="OrthoDB" id="9991317at2759"/>
<feature type="compositionally biased region" description="Basic and acidic residues" evidence="3">
    <location>
        <begin position="46"/>
        <end position="58"/>
    </location>
</feature>
<gene>
    <name evidence="5" type="ORF">CVT26_015625</name>
</gene>
<dbReference type="Pfam" id="PF12770">
    <property type="entry name" value="CHAT"/>
    <property type="match status" value="1"/>
</dbReference>
<proteinExistence type="inferred from homology"/>
<comment type="caution">
    <text evidence="5">The sequence shown here is derived from an EMBL/GenBank/DDBJ whole genome shotgun (WGS) entry which is preliminary data.</text>
</comment>
<protein>
    <recommendedName>
        <fullName evidence="4">CHAT domain-containing protein</fullName>
    </recommendedName>
</protein>
<keyword evidence="1" id="KW-0802">TPR repeat</keyword>
<dbReference type="InParanoid" id="A0A409YDH9"/>
<evidence type="ECO:0000256" key="2">
    <source>
        <dbReference type="ARBA" id="ARBA00038210"/>
    </source>
</evidence>
<sequence>MTTICSVNFIEQRSDISVDSAISTPRPRNEHAIFDASVSSSGEEGYDSKAERPDNERQSNRQYALEWYQADKSPLVQCFTIFLSLVMRSMAFVLSLSRDHGPYLGHLGSKARILVYRQAHELVPSSGVFTHDLGVALLDRFDEVGQESYLDEAISLFRKSLQIRPSDAVCMNNLGNAIRKKSWTQPGNGELLDEAIAFLEQALKLRPSNHRYKVNLAMALTVRFNQGGEGWRRYQASDFDEAVSLLRQTLELPLPPSQHEGRWWCLYELAHTFKCRFLQEDSAADLKEAISLLREVVEICPRAKKVVCLNELADCLYIRAEERIGGVDDLDEAISLYRQALGLSHLPIFERHDTIGRLAHALRERYQHAAEEADLIESIHLFRRVLDLRPVPHPRRSDALHSLAFALSIQFLSSRQESVLDEVVLRCREAVQLQKPTDPRRPYTLIKLAESLIRGVELMGKDSNHLEEAMTAFSESMDCTAITPSMRLELAFDLSKTLRWASLGKEKPNVYMTATMRIYDAMLQLFPQVASLELDVRSRQRALAKVKIPFSRAAAARAATDYYNNPGKVIEILEAGRNVFWAQALSLRPPLQEVEIVAPNLADRLRVLSSDLEKGSFVQGRVDHLSPDPVTSRMSNFSHLQSQWNETVKEIRNIDGLHNFLRQPDFSALQAAASMSPIVFLFEDPDTLLCVCLIMTSTTVHKFLLKRFGFKLPLDSLVQLLRAAVSDSLVTRSQDDGLRRIIEEHPLRGMRPRRTEVPSSDGVLRYILGLLWETVVEPVIGCLGLTVSIKKSGNPPVLKLKWCPIGLFSFLPLHAASRYEGDTLLEDASEYFVSSYIPNVGVLLSSSPSPPPDQFKMMAVIQSAGLSATMQELESIRRHVPGDNLVELGVADTPATVEAVASGLPNASVVHFACHGKQNSSRPLESGLVMEDGLLTISRIMRENVRNGSLAFLCACETAMGDANLPDEAMSLGASLLFSGFKGFGLHVQLCQLFKGPDGKFAHRPDTTRSAFGLHIAVKELRARDVSPRRWVPFIHLG</sequence>
<dbReference type="InterPro" id="IPR024983">
    <property type="entry name" value="CHAT_dom"/>
</dbReference>
<dbReference type="STRING" id="231916.A0A409YDH9"/>